<dbReference type="Proteomes" id="UP000018445">
    <property type="component" value="Unassembled WGS sequence"/>
</dbReference>
<organism evidence="1 2">
    <name type="scientific">Acinetobacter venetianus (strain ATCC 31012 / DSM 23050 / BCRC 14357 / CCUG 45561 / CIP 110063 / KCTC 2702 / LMG 19082 / RAG-1)</name>
    <dbReference type="NCBI Taxonomy" id="1191460"/>
    <lineage>
        <taxon>Bacteria</taxon>
        <taxon>Pseudomonadati</taxon>
        <taxon>Pseudomonadota</taxon>
        <taxon>Gammaproteobacteria</taxon>
        <taxon>Moraxellales</taxon>
        <taxon>Moraxellaceae</taxon>
        <taxon>Acinetobacter</taxon>
    </lineage>
</organism>
<dbReference type="PATRIC" id="fig|1191460.12.peg.942"/>
<proteinExistence type="predicted"/>
<dbReference type="EMBL" id="APPO01000008">
    <property type="protein sequence ID" value="ENV38190.1"/>
    <property type="molecule type" value="Genomic_DNA"/>
</dbReference>
<dbReference type="HOGENOM" id="CLU_1178220_0_0_6"/>
<gene>
    <name evidence="1" type="ORF">F959_00954</name>
</gene>
<dbReference type="AlphaFoldDB" id="N9A375"/>
<accession>N9A375</accession>
<name>N9A375_ACIVR</name>
<sequence length="241" mass="28547">MLSKNQEELSKMIYSPNHFKDWQKIARSSQQCDANDIAQDAFLFVIEKWLGEFDSSNPQHWIELKHKMWNLFVHGADRILKYAFSVDRSSKNDPDEAINPILLGISSPTSTEPLQGMIEDEDRQIQESKQLKQIQENSFSMALAYVQLFETLKPVLLKYTYLNIADYMKMSYSWLRQCLKRAEELQKIQHSLFDNIEYASVQHLRSWRKFKLDRQNQPKFTPVFEGQLNLFQHRLQETTCM</sequence>
<dbReference type="eggNOG" id="ENOG5031R46">
    <property type="taxonomic scope" value="Bacteria"/>
</dbReference>
<protein>
    <submittedName>
        <fullName evidence="1">Uncharacterized protein</fullName>
    </submittedName>
</protein>
<reference evidence="1 2" key="1">
    <citation type="submission" date="2013-02" db="EMBL/GenBank/DDBJ databases">
        <title>The Genome Sequence of Acinetobacter venetianus CIP 110063.</title>
        <authorList>
            <consortium name="The Broad Institute Genome Sequencing Platform"/>
            <consortium name="The Broad Institute Genome Sequencing Center for Infectious Disease"/>
            <person name="Cerqueira G."/>
            <person name="Feldgarden M."/>
            <person name="Courvalin P."/>
            <person name="Perichon B."/>
            <person name="Grillot-Courvalin C."/>
            <person name="Clermont D."/>
            <person name="Rocha E."/>
            <person name="Yoon E.-J."/>
            <person name="Nemec A."/>
            <person name="Walker B."/>
            <person name="Young S.K."/>
            <person name="Zeng Q."/>
            <person name="Gargeya S."/>
            <person name="Fitzgerald M."/>
            <person name="Haas B."/>
            <person name="Abouelleil A."/>
            <person name="Alvarado L."/>
            <person name="Arachchi H.M."/>
            <person name="Berlin A.M."/>
            <person name="Chapman S.B."/>
            <person name="Dewar J."/>
            <person name="Goldberg J."/>
            <person name="Griggs A."/>
            <person name="Gujja S."/>
            <person name="Hansen M."/>
            <person name="Howarth C."/>
            <person name="Imamovic A."/>
            <person name="Larimer J."/>
            <person name="McCowan C."/>
            <person name="Murphy C."/>
            <person name="Neiman D."/>
            <person name="Pearson M."/>
            <person name="Priest M."/>
            <person name="Roberts A."/>
            <person name="Saif S."/>
            <person name="Shea T."/>
            <person name="Sisk P."/>
            <person name="Sykes S."/>
            <person name="Wortman J."/>
            <person name="Nusbaum C."/>
            <person name="Birren B."/>
        </authorList>
    </citation>
    <scope>NUCLEOTIDE SEQUENCE [LARGE SCALE GENOMIC DNA]</scope>
    <source>
        <strain evidence="2">ATCC 31012 / DSM 23050 / BCRC 14357 / CCUG 45561 / CIP 110063 / KCTC 2702 / LMG 19082 / RAG-1</strain>
    </source>
</reference>
<keyword evidence="2" id="KW-1185">Reference proteome</keyword>
<comment type="caution">
    <text evidence="1">The sequence shown here is derived from an EMBL/GenBank/DDBJ whole genome shotgun (WGS) entry which is preliminary data.</text>
</comment>
<evidence type="ECO:0000313" key="2">
    <source>
        <dbReference type="Proteomes" id="UP000018445"/>
    </source>
</evidence>
<evidence type="ECO:0000313" key="1">
    <source>
        <dbReference type="EMBL" id="ENV38190.1"/>
    </source>
</evidence>